<dbReference type="Proteomes" id="UP001356308">
    <property type="component" value="Unassembled WGS sequence"/>
</dbReference>
<comment type="caution">
    <text evidence="2">The sequence shown here is derived from an EMBL/GenBank/DDBJ whole genome shotgun (WGS) entry which is preliminary data.</text>
</comment>
<evidence type="ECO:0000313" key="3">
    <source>
        <dbReference type="Proteomes" id="UP001356308"/>
    </source>
</evidence>
<proteinExistence type="predicted"/>
<accession>A0ABU7IZA8</accession>
<sequence>MLFSFFKKRTSKQLYTIAFYNLENLFDAQDNKFTLDNDFTPNGFKKWTTKKYKRKLSGLAKTILKIGHSTNRYPPVLIGVAEAENKFVLQDLLNTSPLNDINYSFIHYESPDERGIDTGLIYHQKYFKVLESNAIPLLVNNPDGIRDTTRDILYVRGLLNGENIHLFVNHWPSRREGAETTEYKRVTAAEVIKKKMKAIEVHEASPNYIVMGDFNDDPQSLSIQTLLEHSGLHNPMESLHIPNARGSASYRKAWNLFDQIMLSHSFYKYRKAKHSFDTANIFDHDFLKENKGKYKGNPFRTFAGKKYLGGYSDHFPVYIVLKYNK</sequence>
<evidence type="ECO:0000259" key="1">
    <source>
        <dbReference type="Pfam" id="PF19580"/>
    </source>
</evidence>
<dbReference type="GO" id="GO:0004519">
    <property type="term" value="F:endonuclease activity"/>
    <property type="evidence" value="ECO:0007669"/>
    <property type="project" value="UniProtKB-KW"/>
</dbReference>
<dbReference type="EMBL" id="JAZDDG010000011">
    <property type="protein sequence ID" value="MEE1978240.1"/>
    <property type="molecule type" value="Genomic_DNA"/>
</dbReference>
<dbReference type="PANTHER" id="PTHR42834">
    <property type="entry name" value="ENDONUCLEASE/EXONUCLEASE/PHOSPHATASE FAMILY PROTEIN (AFU_ORTHOLOGUE AFUA_3G09210)"/>
    <property type="match status" value="1"/>
</dbReference>
<reference evidence="2 3" key="1">
    <citation type="submission" date="2024-01" db="EMBL/GenBank/DDBJ databases">
        <title>Maribacter spp. originated from different algae showed divergent polysaccharides utilization ability.</title>
        <authorList>
            <person name="Wang H."/>
            <person name="Wu Y."/>
        </authorList>
    </citation>
    <scope>NUCLEOTIDE SEQUENCE [LARGE SCALE GENOMIC DNA]</scope>
    <source>
        <strain evidence="2 3">PR1</strain>
    </source>
</reference>
<dbReference type="InterPro" id="IPR036691">
    <property type="entry name" value="Endo/exonu/phosph_ase_sf"/>
</dbReference>
<evidence type="ECO:0000313" key="2">
    <source>
        <dbReference type="EMBL" id="MEE1978240.1"/>
    </source>
</evidence>
<protein>
    <submittedName>
        <fullName evidence="2">Endonuclease</fullName>
    </submittedName>
</protein>
<keyword evidence="2" id="KW-0255">Endonuclease</keyword>
<dbReference type="PANTHER" id="PTHR42834:SF1">
    <property type="entry name" value="ENDONUCLEASE_EXONUCLEASE_PHOSPHATASE FAMILY PROTEIN (AFU_ORTHOLOGUE AFUA_3G09210)"/>
    <property type="match status" value="1"/>
</dbReference>
<dbReference type="RefSeq" id="WP_272652891.1">
    <property type="nucleotide sequence ID" value="NZ_JAZDDG010000011.1"/>
</dbReference>
<keyword evidence="2" id="KW-0540">Nuclease</keyword>
<keyword evidence="3" id="KW-1185">Reference proteome</keyword>
<gene>
    <name evidence="2" type="ORF">V1I91_19340</name>
</gene>
<dbReference type="Gene3D" id="3.60.10.10">
    <property type="entry name" value="Endonuclease/exonuclease/phosphatase"/>
    <property type="match status" value="1"/>
</dbReference>
<keyword evidence="2" id="KW-0378">Hydrolase</keyword>
<dbReference type="InterPro" id="IPR005135">
    <property type="entry name" value="Endo/exonuclease/phosphatase"/>
</dbReference>
<organism evidence="2 3">
    <name type="scientific">Maribacter cobaltidurans</name>
    <dbReference type="NCBI Taxonomy" id="1178778"/>
    <lineage>
        <taxon>Bacteria</taxon>
        <taxon>Pseudomonadati</taxon>
        <taxon>Bacteroidota</taxon>
        <taxon>Flavobacteriia</taxon>
        <taxon>Flavobacteriales</taxon>
        <taxon>Flavobacteriaceae</taxon>
        <taxon>Maribacter</taxon>
    </lineage>
</organism>
<name>A0ABU7IZA8_9FLAO</name>
<dbReference type="SUPFAM" id="SSF56219">
    <property type="entry name" value="DNase I-like"/>
    <property type="match status" value="1"/>
</dbReference>
<dbReference type="Pfam" id="PF19580">
    <property type="entry name" value="Exo_endo_phos_3"/>
    <property type="match status" value="1"/>
</dbReference>
<feature type="domain" description="Endonuclease/exonuclease/phosphatase" evidence="1">
    <location>
        <begin position="16"/>
        <end position="322"/>
    </location>
</feature>